<keyword evidence="2" id="KW-1185">Reference proteome</keyword>
<dbReference type="AlphaFoldDB" id="A0A5E4QAM4"/>
<dbReference type="Proteomes" id="UP000324832">
    <property type="component" value="Unassembled WGS sequence"/>
</dbReference>
<dbReference type="EMBL" id="FZQP02002081">
    <property type="protein sequence ID" value="VVC94649.1"/>
    <property type="molecule type" value="Genomic_DNA"/>
</dbReference>
<evidence type="ECO:0000313" key="1">
    <source>
        <dbReference type="EMBL" id="VVC94649.1"/>
    </source>
</evidence>
<evidence type="ECO:0000313" key="2">
    <source>
        <dbReference type="Proteomes" id="UP000324832"/>
    </source>
</evidence>
<gene>
    <name evidence="1" type="ORF">LSINAPIS_LOCUS6552</name>
</gene>
<dbReference type="Gene3D" id="3.40.630.30">
    <property type="match status" value="1"/>
</dbReference>
<protein>
    <submittedName>
        <fullName evidence="1">Uncharacterized protein</fullName>
    </submittedName>
</protein>
<proteinExistence type="predicted"/>
<sequence length="85" mass="9249">MDNIFSVSRMVQFTRITPEMLEPVLSHLRNSFFADEPLNKAVSLCERGQPHAALERLCAATIFDGFSVAAVEGNTVLGVALNGIL</sequence>
<organism evidence="1 2">
    <name type="scientific">Leptidea sinapis</name>
    <dbReference type="NCBI Taxonomy" id="189913"/>
    <lineage>
        <taxon>Eukaryota</taxon>
        <taxon>Metazoa</taxon>
        <taxon>Ecdysozoa</taxon>
        <taxon>Arthropoda</taxon>
        <taxon>Hexapoda</taxon>
        <taxon>Insecta</taxon>
        <taxon>Pterygota</taxon>
        <taxon>Neoptera</taxon>
        <taxon>Endopterygota</taxon>
        <taxon>Lepidoptera</taxon>
        <taxon>Glossata</taxon>
        <taxon>Ditrysia</taxon>
        <taxon>Papilionoidea</taxon>
        <taxon>Pieridae</taxon>
        <taxon>Dismorphiinae</taxon>
        <taxon>Leptidea</taxon>
    </lineage>
</organism>
<name>A0A5E4QAM4_9NEOP</name>
<accession>A0A5E4QAM4</accession>
<reference evidence="1 2" key="1">
    <citation type="submission" date="2017-07" db="EMBL/GenBank/DDBJ databases">
        <authorList>
            <person name="Talla V."/>
            <person name="Backstrom N."/>
        </authorList>
    </citation>
    <scope>NUCLEOTIDE SEQUENCE [LARGE SCALE GENOMIC DNA]</scope>
</reference>